<proteinExistence type="predicted"/>
<reference evidence="1" key="1">
    <citation type="submission" date="2018-02" db="EMBL/GenBank/DDBJ databases">
        <title>Rhizophora mucronata_Transcriptome.</title>
        <authorList>
            <person name="Meera S.P."/>
            <person name="Sreeshan A."/>
            <person name="Augustine A."/>
        </authorList>
    </citation>
    <scope>NUCLEOTIDE SEQUENCE</scope>
    <source>
        <tissue evidence="1">Leaf</tissue>
    </source>
</reference>
<name>A0A2P2PEK1_RHIMU</name>
<dbReference type="AlphaFoldDB" id="A0A2P2PEK1"/>
<sequence length="63" mass="7381">MKRKSNEVRVRLGNMVTARSWCSCVSTAFSFCKKEFTWPHLGWTMHYASKFMSYVSLRHPSCS</sequence>
<organism evidence="1">
    <name type="scientific">Rhizophora mucronata</name>
    <name type="common">Asiatic mangrove</name>
    <dbReference type="NCBI Taxonomy" id="61149"/>
    <lineage>
        <taxon>Eukaryota</taxon>
        <taxon>Viridiplantae</taxon>
        <taxon>Streptophyta</taxon>
        <taxon>Embryophyta</taxon>
        <taxon>Tracheophyta</taxon>
        <taxon>Spermatophyta</taxon>
        <taxon>Magnoliopsida</taxon>
        <taxon>eudicotyledons</taxon>
        <taxon>Gunneridae</taxon>
        <taxon>Pentapetalae</taxon>
        <taxon>rosids</taxon>
        <taxon>fabids</taxon>
        <taxon>Malpighiales</taxon>
        <taxon>Rhizophoraceae</taxon>
        <taxon>Rhizophora</taxon>
    </lineage>
</organism>
<accession>A0A2P2PEK1</accession>
<dbReference type="EMBL" id="GGEC01072672">
    <property type="protein sequence ID" value="MBX53156.1"/>
    <property type="molecule type" value="Transcribed_RNA"/>
</dbReference>
<protein>
    <submittedName>
        <fullName evidence="1">Uncharacterized protein</fullName>
    </submittedName>
</protein>
<evidence type="ECO:0000313" key="1">
    <source>
        <dbReference type="EMBL" id="MBX53156.1"/>
    </source>
</evidence>